<keyword evidence="7" id="KW-0406">Ion transport</keyword>
<evidence type="ECO:0000259" key="16">
    <source>
        <dbReference type="Pfam" id="PF07715"/>
    </source>
</evidence>
<feature type="chain" id="PRO_5007857769" description="TonB-dependent receptor" evidence="14">
    <location>
        <begin position="21"/>
        <end position="613"/>
    </location>
</feature>
<name>A0A165FGX1_9NEIS</name>
<dbReference type="STRING" id="1452487.AVW16_08660"/>
<evidence type="ECO:0000256" key="14">
    <source>
        <dbReference type="SAM" id="SignalP"/>
    </source>
</evidence>
<reference evidence="18" key="1">
    <citation type="submission" date="2016-01" db="EMBL/GenBank/DDBJ databases">
        <title>Draft genome of Chromobacterium sp. F49.</title>
        <authorList>
            <person name="Hong K.W."/>
        </authorList>
    </citation>
    <scope>NUCLEOTIDE SEQUENCE [LARGE SCALE GENOMIC DNA]</scope>
    <source>
        <strain evidence="18">CN10</strain>
    </source>
</reference>
<dbReference type="SUPFAM" id="SSF56935">
    <property type="entry name" value="Porins"/>
    <property type="match status" value="1"/>
</dbReference>
<evidence type="ECO:0000256" key="3">
    <source>
        <dbReference type="ARBA" id="ARBA00022448"/>
    </source>
</evidence>
<keyword evidence="5 12" id="KW-0812">Transmembrane</keyword>
<keyword evidence="10" id="KW-0675">Receptor</keyword>
<dbReference type="Gene3D" id="2.170.130.10">
    <property type="entry name" value="TonB-dependent receptor, plug domain"/>
    <property type="match status" value="1"/>
</dbReference>
<evidence type="ECO:0000256" key="12">
    <source>
        <dbReference type="PROSITE-ProRule" id="PRU01360"/>
    </source>
</evidence>
<comment type="caution">
    <text evidence="17">The sequence shown here is derived from an EMBL/GenBank/DDBJ whole genome shotgun (WGS) entry which is preliminary data.</text>
</comment>
<feature type="domain" description="TonB-dependent receptor plug" evidence="16">
    <location>
        <begin position="43"/>
        <end position="148"/>
    </location>
</feature>
<dbReference type="RefSeq" id="WP_066611064.1">
    <property type="nucleotide sequence ID" value="NZ_LQQU01000015.1"/>
</dbReference>
<evidence type="ECO:0000256" key="6">
    <source>
        <dbReference type="ARBA" id="ARBA00022729"/>
    </source>
</evidence>
<dbReference type="EMBL" id="LQQU01000015">
    <property type="protein sequence ID" value="KZE33235.1"/>
    <property type="molecule type" value="Genomic_DNA"/>
</dbReference>
<sequence>MQTRLFPLCALSLACAQAFAVTLPEYRGEEVVVTATRQATPVAKVLSDVTVIDADEIARAGAQDLPALLARVAGVEVASNGGRGQTAGVFLRGAEADHTVVLVDGMRIVSATDGSTALQHIPLSEIERIEILRGPASSLYGGDAIGGVIQVFTRQGSGAPRFAVNVGGGSRDQRKVSANVSGQLDQTAFSLSVSHDQTRGFSATNANNAFGFDPDRDGNENKAYSARLAQHWAPGQTLSLNLFQTFATTDYDGGFDNAKPDEVRQRLTGQSVESRNVLTDAWTSTLRFARTQDKYEDYTDGNFAVRNGLFQTTQDEWTWQNDINSAIGTWMAGASHVDQKVEAQTRFSATERTVKSLFGGYQGEFGALLAQANLRYDDNSQFGDKTTGSANIGWRFAPGWLATAGYGTAFKAPTFNDLYWPLAFGYQGNPNLKPETSKQWEASLGYRAGESAAKLVLFRNEIDNLIVIKSDFSTVDNLNRAIIKGATLSGDTRFGGLALEASATWQSPENADNGKQLQRRARRHASLRASYALVEPLTVGVELRAQGRRYDDSANNTRLAGYGVTNLFASYAIDRQWTLDARVDNVGDKEYELVRGYNTPRREYFLGVRYASQ</sequence>
<keyword evidence="3 12" id="KW-0813">Transport</keyword>
<evidence type="ECO:0000259" key="15">
    <source>
        <dbReference type="Pfam" id="PF00593"/>
    </source>
</evidence>
<evidence type="ECO:0000313" key="17">
    <source>
        <dbReference type="EMBL" id="KZE33235.1"/>
    </source>
</evidence>
<gene>
    <name evidence="17" type="ORF">AVW16_08660</name>
</gene>
<dbReference type="Gene3D" id="2.40.170.20">
    <property type="entry name" value="TonB-dependent receptor, beta-barrel domain"/>
    <property type="match status" value="1"/>
</dbReference>
<comment type="subcellular location">
    <subcellularLocation>
        <location evidence="1 12">Cell outer membrane</location>
        <topology evidence="1 12">Multi-pass membrane protein</topology>
    </subcellularLocation>
</comment>
<dbReference type="AlphaFoldDB" id="A0A165FGX1"/>
<evidence type="ECO:0000256" key="5">
    <source>
        <dbReference type="ARBA" id="ARBA00022692"/>
    </source>
</evidence>
<dbReference type="PANTHER" id="PTHR30069">
    <property type="entry name" value="TONB-DEPENDENT OUTER MEMBRANE RECEPTOR"/>
    <property type="match status" value="1"/>
</dbReference>
<dbReference type="PROSITE" id="PS51257">
    <property type="entry name" value="PROKAR_LIPOPROTEIN"/>
    <property type="match status" value="1"/>
</dbReference>
<evidence type="ECO:0000313" key="18">
    <source>
        <dbReference type="Proteomes" id="UP000076625"/>
    </source>
</evidence>
<evidence type="ECO:0000256" key="7">
    <source>
        <dbReference type="ARBA" id="ARBA00023065"/>
    </source>
</evidence>
<evidence type="ECO:0000256" key="11">
    <source>
        <dbReference type="ARBA" id="ARBA00023237"/>
    </source>
</evidence>
<dbReference type="Pfam" id="PF00593">
    <property type="entry name" value="TonB_dep_Rec_b-barrel"/>
    <property type="match status" value="1"/>
</dbReference>
<evidence type="ECO:0000256" key="9">
    <source>
        <dbReference type="ARBA" id="ARBA00023136"/>
    </source>
</evidence>
<dbReference type="CDD" id="cd01347">
    <property type="entry name" value="ligand_gated_channel"/>
    <property type="match status" value="1"/>
</dbReference>
<evidence type="ECO:0000256" key="1">
    <source>
        <dbReference type="ARBA" id="ARBA00004571"/>
    </source>
</evidence>
<feature type="domain" description="TonB-dependent receptor-like beta-barrel" evidence="15">
    <location>
        <begin position="184"/>
        <end position="586"/>
    </location>
</feature>
<evidence type="ECO:0000256" key="13">
    <source>
        <dbReference type="RuleBase" id="RU003357"/>
    </source>
</evidence>
<keyword evidence="8 13" id="KW-0798">TonB box</keyword>
<evidence type="ECO:0000256" key="10">
    <source>
        <dbReference type="ARBA" id="ARBA00023170"/>
    </source>
</evidence>
<accession>A0A165FGX1</accession>
<keyword evidence="4 12" id="KW-1134">Transmembrane beta strand</keyword>
<dbReference type="InterPro" id="IPR039426">
    <property type="entry name" value="TonB-dep_rcpt-like"/>
</dbReference>
<evidence type="ECO:0008006" key="19">
    <source>
        <dbReference type="Google" id="ProtNLM"/>
    </source>
</evidence>
<feature type="signal peptide" evidence="14">
    <location>
        <begin position="1"/>
        <end position="20"/>
    </location>
</feature>
<keyword evidence="11 12" id="KW-0998">Cell outer membrane</keyword>
<dbReference type="Proteomes" id="UP000076625">
    <property type="component" value="Unassembled WGS sequence"/>
</dbReference>
<dbReference type="PANTHER" id="PTHR30069:SF53">
    <property type="entry name" value="COLICIN I RECEPTOR-RELATED"/>
    <property type="match status" value="1"/>
</dbReference>
<evidence type="ECO:0000256" key="2">
    <source>
        <dbReference type="ARBA" id="ARBA00009810"/>
    </source>
</evidence>
<dbReference type="InterPro" id="IPR000531">
    <property type="entry name" value="Beta-barrel_TonB"/>
</dbReference>
<dbReference type="InterPro" id="IPR012910">
    <property type="entry name" value="Plug_dom"/>
</dbReference>
<dbReference type="GO" id="GO:0006811">
    <property type="term" value="P:monoatomic ion transport"/>
    <property type="evidence" value="ECO:0007669"/>
    <property type="project" value="UniProtKB-KW"/>
</dbReference>
<keyword evidence="18" id="KW-1185">Reference proteome</keyword>
<evidence type="ECO:0000256" key="8">
    <source>
        <dbReference type="ARBA" id="ARBA00023077"/>
    </source>
</evidence>
<evidence type="ECO:0000256" key="4">
    <source>
        <dbReference type="ARBA" id="ARBA00022452"/>
    </source>
</evidence>
<dbReference type="InterPro" id="IPR036942">
    <property type="entry name" value="Beta-barrel_TonB_sf"/>
</dbReference>
<proteinExistence type="inferred from homology"/>
<dbReference type="PROSITE" id="PS52016">
    <property type="entry name" value="TONB_DEPENDENT_REC_3"/>
    <property type="match status" value="1"/>
</dbReference>
<dbReference type="Pfam" id="PF07715">
    <property type="entry name" value="Plug"/>
    <property type="match status" value="1"/>
</dbReference>
<organism evidence="17 18">
    <name type="scientific">Crenobacter luteus</name>
    <dbReference type="NCBI Taxonomy" id="1452487"/>
    <lineage>
        <taxon>Bacteria</taxon>
        <taxon>Pseudomonadati</taxon>
        <taxon>Pseudomonadota</taxon>
        <taxon>Betaproteobacteria</taxon>
        <taxon>Neisseriales</taxon>
        <taxon>Neisseriaceae</taxon>
        <taxon>Crenobacter</taxon>
    </lineage>
</organism>
<keyword evidence="9 12" id="KW-0472">Membrane</keyword>
<protein>
    <recommendedName>
        <fullName evidence="19">TonB-dependent receptor</fullName>
    </recommendedName>
</protein>
<dbReference type="GO" id="GO:0009279">
    <property type="term" value="C:cell outer membrane"/>
    <property type="evidence" value="ECO:0007669"/>
    <property type="project" value="UniProtKB-SubCell"/>
</dbReference>
<dbReference type="InterPro" id="IPR037066">
    <property type="entry name" value="Plug_dom_sf"/>
</dbReference>
<keyword evidence="6 14" id="KW-0732">Signal</keyword>
<comment type="similarity">
    <text evidence="2 12 13">Belongs to the TonB-dependent receptor family.</text>
</comment>
<dbReference type="GO" id="GO:0015889">
    <property type="term" value="P:cobalamin transport"/>
    <property type="evidence" value="ECO:0007669"/>
    <property type="project" value="TreeGrafter"/>
</dbReference>